<dbReference type="SMART" id="SM00448">
    <property type="entry name" value="REC"/>
    <property type="match status" value="1"/>
</dbReference>
<evidence type="ECO:0000259" key="9">
    <source>
        <dbReference type="PROSITE" id="PS51755"/>
    </source>
</evidence>
<dbReference type="GO" id="GO:0006355">
    <property type="term" value="P:regulation of DNA-templated transcription"/>
    <property type="evidence" value="ECO:0007669"/>
    <property type="project" value="InterPro"/>
</dbReference>
<evidence type="ECO:0000313" key="10">
    <source>
        <dbReference type="EMBL" id="SDU21667.1"/>
    </source>
</evidence>
<dbReference type="Gene3D" id="1.10.10.10">
    <property type="entry name" value="Winged helix-like DNA-binding domain superfamily/Winged helix DNA-binding domain"/>
    <property type="match status" value="1"/>
</dbReference>
<evidence type="ECO:0000256" key="1">
    <source>
        <dbReference type="ARBA" id="ARBA00022553"/>
    </source>
</evidence>
<dbReference type="GO" id="GO:0005829">
    <property type="term" value="C:cytosol"/>
    <property type="evidence" value="ECO:0007669"/>
    <property type="project" value="TreeGrafter"/>
</dbReference>
<dbReference type="Pfam" id="PF00486">
    <property type="entry name" value="Trans_reg_C"/>
    <property type="match status" value="1"/>
</dbReference>
<dbReference type="InterPro" id="IPR039420">
    <property type="entry name" value="WalR-like"/>
</dbReference>
<dbReference type="InterPro" id="IPR001867">
    <property type="entry name" value="OmpR/PhoB-type_DNA-bd"/>
</dbReference>
<reference evidence="11" key="1">
    <citation type="submission" date="2016-10" db="EMBL/GenBank/DDBJ databases">
        <authorList>
            <person name="Varghese N."/>
            <person name="Submissions S."/>
        </authorList>
    </citation>
    <scope>NUCLEOTIDE SEQUENCE [LARGE SCALE GENOMIC DNA]</scope>
    <source>
        <strain evidence="11">DSM 3384</strain>
    </source>
</reference>
<dbReference type="InterPro" id="IPR006291">
    <property type="entry name" value="CusR-like"/>
</dbReference>
<sequence length="224" mass="25551">MKILIIEDDADVLRFIKKGLSESGYTIDAASTGDEGLFLATTQYFDLMILDVMLPELSGFDIIKRIRKNHIKTPVIFLTARDDQDDILQGFNLGADDYLVKPFSFAELLARIKAILRRGHEKPIDKLCIGDLSLDLIKHTVYRGHTKIEISAKEFLLLEYLLRNSGQVLTRTMILEQVWGYSFDTSSNIIDVHINRLRGKIDKHFNNKLIHTIKGVGYVLKAEE</sequence>
<dbReference type="Pfam" id="PF00072">
    <property type="entry name" value="Response_reg"/>
    <property type="match status" value="1"/>
</dbReference>
<dbReference type="RefSeq" id="WP_092233756.1">
    <property type="nucleotide sequence ID" value="NZ_FNLL01000005.1"/>
</dbReference>
<accession>A0A1H2GPZ7</accession>
<feature type="domain" description="Response regulatory" evidence="8">
    <location>
        <begin position="2"/>
        <end position="116"/>
    </location>
</feature>
<dbReference type="PROSITE" id="PS51755">
    <property type="entry name" value="OMPR_PHOB"/>
    <property type="match status" value="1"/>
</dbReference>
<evidence type="ECO:0000256" key="2">
    <source>
        <dbReference type="ARBA" id="ARBA00023012"/>
    </source>
</evidence>
<dbReference type="Gene3D" id="3.40.50.2300">
    <property type="match status" value="1"/>
</dbReference>
<keyword evidence="1 6" id="KW-0597">Phosphoprotein</keyword>
<evidence type="ECO:0000256" key="7">
    <source>
        <dbReference type="PROSITE-ProRule" id="PRU01091"/>
    </source>
</evidence>
<keyword evidence="4 7" id="KW-0238">DNA-binding</keyword>
<feature type="domain" description="OmpR/PhoB-type" evidence="9">
    <location>
        <begin position="124"/>
        <end position="222"/>
    </location>
</feature>
<dbReference type="PROSITE" id="PS50110">
    <property type="entry name" value="RESPONSE_REGULATORY"/>
    <property type="match status" value="1"/>
</dbReference>
<dbReference type="EMBL" id="FNLL01000005">
    <property type="protein sequence ID" value="SDU21667.1"/>
    <property type="molecule type" value="Genomic_DNA"/>
</dbReference>
<keyword evidence="11" id="KW-1185">Reference proteome</keyword>
<feature type="DNA-binding region" description="OmpR/PhoB-type" evidence="7">
    <location>
        <begin position="124"/>
        <end position="222"/>
    </location>
</feature>
<proteinExistence type="predicted"/>
<name>A0A1H2GPZ7_9BACT</name>
<dbReference type="AlphaFoldDB" id="A0A1H2GPZ7"/>
<gene>
    <name evidence="10" type="ORF">SAMN04487931_105325</name>
</gene>
<dbReference type="CDD" id="cd00383">
    <property type="entry name" value="trans_reg_C"/>
    <property type="match status" value="1"/>
</dbReference>
<evidence type="ECO:0000259" key="8">
    <source>
        <dbReference type="PROSITE" id="PS50110"/>
    </source>
</evidence>
<dbReference type="InterPro" id="IPR036388">
    <property type="entry name" value="WH-like_DNA-bd_sf"/>
</dbReference>
<evidence type="ECO:0000256" key="4">
    <source>
        <dbReference type="ARBA" id="ARBA00023125"/>
    </source>
</evidence>
<dbReference type="PANTHER" id="PTHR48111">
    <property type="entry name" value="REGULATOR OF RPOS"/>
    <property type="match status" value="1"/>
</dbReference>
<dbReference type="Proteomes" id="UP000199608">
    <property type="component" value="Unassembled WGS sequence"/>
</dbReference>
<dbReference type="GO" id="GO:0032993">
    <property type="term" value="C:protein-DNA complex"/>
    <property type="evidence" value="ECO:0007669"/>
    <property type="project" value="TreeGrafter"/>
</dbReference>
<dbReference type="Gene3D" id="6.10.250.690">
    <property type="match status" value="1"/>
</dbReference>
<evidence type="ECO:0000256" key="3">
    <source>
        <dbReference type="ARBA" id="ARBA00023015"/>
    </source>
</evidence>
<dbReference type="PANTHER" id="PTHR48111:SF22">
    <property type="entry name" value="REGULATOR OF RPOS"/>
    <property type="match status" value="1"/>
</dbReference>
<keyword evidence="3" id="KW-0805">Transcription regulation</keyword>
<feature type="modified residue" description="4-aspartylphosphate" evidence="6">
    <location>
        <position position="51"/>
    </location>
</feature>
<dbReference type="NCBIfam" id="TIGR01387">
    <property type="entry name" value="cztR_silR_copR"/>
    <property type="match status" value="1"/>
</dbReference>
<dbReference type="InterPro" id="IPR001789">
    <property type="entry name" value="Sig_transdc_resp-reg_receiver"/>
</dbReference>
<keyword evidence="2" id="KW-0902">Two-component regulatory system</keyword>
<dbReference type="SMART" id="SM00862">
    <property type="entry name" value="Trans_reg_C"/>
    <property type="match status" value="1"/>
</dbReference>
<dbReference type="SUPFAM" id="SSF52172">
    <property type="entry name" value="CheY-like"/>
    <property type="match status" value="1"/>
</dbReference>
<dbReference type="FunFam" id="3.40.50.2300:FF:000001">
    <property type="entry name" value="DNA-binding response regulator PhoB"/>
    <property type="match status" value="1"/>
</dbReference>
<keyword evidence="5" id="KW-0804">Transcription</keyword>
<dbReference type="FunFam" id="1.10.10.10:FF:000005">
    <property type="entry name" value="Two-component system response regulator"/>
    <property type="match status" value="1"/>
</dbReference>
<evidence type="ECO:0000313" key="11">
    <source>
        <dbReference type="Proteomes" id="UP000199608"/>
    </source>
</evidence>
<dbReference type="InterPro" id="IPR011006">
    <property type="entry name" value="CheY-like_superfamily"/>
</dbReference>
<evidence type="ECO:0000256" key="6">
    <source>
        <dbReference type="PROSITE-ProRule" id="PRU00169"/>
    </source>
</evidence>
<dbReference type="GO" id="GO:0000156">
    <property type="term" value="F:phosphorelay response regulator activity"/>
    <property type="evidence" value="ECO:0007669"/>
    <property type="project" value="TreeGrafter"/>
</dbReference>
<organism evidence="10 11">
    <name type="scientific">Desulfobacula phenolica</name>
    <dbReference type="NCBI Taxonomy" id="90732"/>
    <lineage>
        <taxon>Bacteria</taxon>
        <taxon>Pseudomonadati</taxon>
        <taxon>Thermodesulfobacteriota</taxon>
        <taxon>Desulfobacteria</taxon>
        <taxon>Desulfobacterales</taxon>
        <taxon>Desulfobacteraceae</taxon>
        <taxon>Desulfobacula</taxon>
    </lineage>
</organism>
<dbReference type="GO" id="GO:0000976">
    <property type="term" value="F:transcription cis-regulatory region binding"/>
    <property type="evidence" value="ECO:0007669"/>
    <property type="project" value="TreeGrafter"/>
</dbReference>
<protein>
    <submittedName>
        <fullName evidence="10">Two component transcriptional regulator, winged helix family</fullName>
    </submittedName>
</protein>
<evidence type="ECO:0000256" key="5">
    <source>
        <dbReference type="ARBA" id="ARBA00023163"/>
    </source>
</evidence>